<reference evidence="1" key="1">
    <citation type="submission" date="2022-07" db="EMBL/GenBank/DDBJ databases">
        <title>Genome Sequence of Phlebia brevispora.</title>
        <authorList>
            <person name="Buettner E."/>
        </authorList>
    </citation>
    <scope>NUCLEOTIDE SEQUENCE</scope>
    <source>
        <strain evidence="1">MPL23</strain>
    </source>
</reference>
<sequence>MALFPPTSPLANMISVRRPTSEYFLQEERAFFARAGKESVRVRAEADLSDLHENGELQQGDREHAGQHRARHQHPSPPTDRQADGYPQSQGLSLSEDHVHASPRLAPSQASLSEIAIAPATVPTTNTTMETFPFVPMNLNPSPQAPGAPLGGEEPSQELVLSHIPSHRGSGPYRNTALQEYGRTVEVPSTSSSKNNNPSRGQRTENPGPEGASTGAESVPAHIEYSSHGDRQHRVSTCSCHRVLTPAQFVFPVNLHLSPFEMVSAPGAPHPGLGMHERTGKPLQSQVSQQASQVPLEEAEVSRIAVPNQRRRSGKHTKRVFVNRL</sequence>
<evidence type="ECO:0000313" key="2">
    <source>
        <dbReference type="Proteomes" id="UP001148662"/>
    </source>
</evidence>
<dbReference type="EMBL" id="JANHOG010000051">
    <property type="protein sequence ID" value="KAJ3559011.1"/>
    <property type="molecule type" value="Genomic_DNA"/>
</dbReference>
<gene>
    <name evidence="1" type="ORF">NM688_g596</name>
</gene>
<evidence type="ECO:0000313" key="1">
    <source>
        <dbReference type="EMBL" id="KAJ3559011.1"/>
    </source>
</evidence>
<organism evidence="1 2">
    <name type="scientific">Phlebia brevispora</name>
    <dbReference type="NCBI Taxonomy" id="194682"/>
    <lineage>
        <taxon>Eukaryota</taxon>
        <taxon>Fungi</taxon>
        <taxon>Dikarya</taxon>
        <taxon>Basidiomycota</taxon>
        <taxon>Agaricomycotina</taxon>
        <taxon>Agaricomycetes</taxon>
        <taxon>Polyporales</taxon>
        <taxon>Meruliaceae</taxon>
        <taxon>Phlebia</taxon>
    </lineage>
</organism>
<proteinExistence type="predicted"/>
<name>A0ACC1TDN9_9APHY</name>
<protein>
    <submittedName>
        <fullName evidence="1">Uncharacterized protein</fullName>
    </submittedName>
</protein>
<keyword evidence="2" id="KW-1185">Reference proteome</keyword>
<dbReference type="Proteomes" id="UP001148662">
    <property type="component" value="Unassembled WGS sequence"/>
</dbReference>
<accession>A0ACC1TDN9</accession>
<comment type="caution">
    <text evidence="1">The sequence shown here is derived from an EMBL/GenBank/DDBJ whole genome shotgun (WGS) entry which is preliminary data.</text>
</comment>